<evidence type="ECO:0000313" key="4">
    <source>
        <dbReference type="Proteomes" id="UP000031675"/>
    </source>
</evidence>
<feature type="compositionally biased region" description="Polar residues" evidence="1">
    <location>
        <begin position="37"/>
        <end position="48"/>
    </location>
</feature>
<evidence type="ECO:0000256" key="2">
    <source>
        <dbReference type="SAM" id="SignalP"/>
    </source>
</evidence>
<gene>
    <name evidence="3" type="ORF">LP52_24540</name>
</gene>
<evidence type="ECO:0000256" key="1">
    <source>
        <dbReference type="SAM" id="MobiDB-lite"/>
    </source>
</evidence>
<dbReference type="PROSITE" id="PS51257">
    <property type="entry name" value="PROKAR_LIPOPROTEIN"/>
    <property type="match status" value="1"/>
</dbReference>
<organism evidence="3 4">
    <name type="scientific">Streptomonospora alba</name>
    <dbReference type="NCBI Taxonomy" id="183763"/>
    <lineage>
        <taxon>Bacteria</taxon>
        <taxon>Bacillati</taxon>
        <taxon>Actinomycetota</taxon>
        <taxon>Actinomycetes</taxon>
        <taxon>Streptosporangiales</taxon>
        <taxon>Nocardiopsidaceae</taxon>
        <taxon>Streptomonospora</taxon>
    </lineage>
</organism>
<name>A0A0C2JHT2_9ACTN</name>
<dbReference type="STRING" id="183763.LP52_24540"/>
<accession>A0A0C2JHT2</accession>
<keyword evidence="4" id="KW-1185">Reference proteome</keyword>
<evidence type="ECO:0000313" key="3">
    <source>
        <dbReference type="EMBL" id="KIH96532.1"/>
    </source>
</evidence>
<feature type="chain" id="PRO_5002151273" evidence="2">
    <location>
        <begin position="24"/>
        <end position="116"/>
    </location>
</feature>
<dbReference type="EMBL" id="JROO01000062">
    <property type="protein sequence ID" value="KIH96532.1"/>
    <property type="molecule type" value="Genomic_DNA"/>
</dbReference>
<protein>
    <submittedName>
        <fullName evidence="3">Uncharacterized protein</fullName>
    </submittedName>
</protein>
<feature type="region of interest" description="Disordered" evidence="1">
    <location>
        <begin position="35"/>
        <end position="104"/>
    </location>
</feature>
<sequence length="116" mass="11988">MGGAMRFAARAVGPGLALVVALAAGCSQGEYVLPEAETSSLSERTQAPSRKPAVSPPSGSPSAVATVSEPRLEPSPEPAPTRETGEVPPLDEQIEQCTRQTGMPQACEVKIRHGIP</sequence>
<keyword evidence="2" id="KW-0732">Signal</keyword>
<proteinExistence type="predicted"/>
<reference evidence="4" key="1">
    <citation type="journal article" date="2015" name="Chem. Biol.">
        <title>Structure, bioactivity, and resistance mechanism of streptomonomicin, an unusual lasso Peptide from an understudied halophilic actinomycete.</title>
        <authorList>
            <person name="Metelev M."/>
            <person name="Tietz J.I."/>
            <person name="Melby J.O."/>
            <person name="Blair P.M."/>
            <person name="Zhu L."/>
            <person name="Livnat I."/>
            <person name="Severinov K."/>
            <person name="Mitchell D.A."/>
        </authorList>
    </citation>
    <scope>NUCLEOTIDE SEQUENCE [LARGE SCALE GENOMIC DNA]</scope>
    <source>
        <strain evidence="4">YIM 90003</strain>
    </source>
</reference>
<feature type="signal peptide" evidence="2">
    <location>
        <begin position="1"/>
        <end position="23"/>
    </location>
</feature>
<comment type="caution">
    <text evidence="3">The sequence shown here is derived from an EMBL/GenBank/DDBJ whole genome shotgun (WGS) entry which is preliminary data.</text>
</comment>
<dbReference type="Proteomes" id="UP000031675">
    <property type="component" value="Unassembled WGS sequence"/>
</dbReference>
<dbReference type="AlphaFoldDB" id="A0A0C2JHT2"/>